<proteinExistence type="inferred from homology"/>
<dbReference type="Pfam" id="PF13379">
    <property type="entry name" value="NMT1_2"/>
    <property type="match status" value="1"/>
</dbReference>
<dbReference type="Gene3D" id="3.40.190.10">
    <property type="entry name" value="Periplasmic binding protein-like II"/>
    <property type="match status" value="2"/>
</dbReference>
<dbReference type="GO" id="GO:0042597">
    <property type="term" value="C:periplasmic space"/>
    <property type="evidence" value="ECO:0007669"/>
    <property type="project" value="UniProtKB-SubCell"/>
</dbReference>
<reference evidence="5 6" key="1">
    <citation type="submission" date="2018-08" db="EMBL/GenBank/DDBJ databases">
        <title>Complete genome sequencing of Blastochloris tepida GI.</title>
        <authorList>
            <person name="Tsukatani Y."/>
            <person name="Mori H."/>
        </authorList>
    </citation>
    <scope>NUCLEOTIDE SEQUENCE [LARGE SCALE GENOMIC DNA]</scope>
    <source>
        <strain evidence="5 6">GI</strain>
    </source>
</reference>
<dbReference type="PANTHER" id="PTHR30024">
    <property type="entry name" value="ALIPHATIC SULFONATES-BINDING PROTEIN-RELATED"/>
    <property type="match status" value="1"/>
</dbReference>
<dbReference type="Proteomes" id="UP000266934">
    <property type="component" value="Chromosome"/>
</dbReference>
<keyword evidence="6" id="KW-1185">Reference proteome</keyword>
<organism evidence="5 6">
    <name type="scientific">Blastochloris tepida</name>
    <dbReference type="NCBI Taxonomy" id="2233851"/>
    <lineage>
        <taxon>Bacteria</taxon>
        <taxon>Pseudomonadati</taxon>
        <taxon>Pseudomonadota</taxon>
        <taxon>Alphaproteobacteria</taxon>
        <taxon>Hyphomicrobiales</taxon>
        <taxon>Blastochloridaceae</taxon>
        <taxon>Blastochloris</taxon>
    </lineage>
</organism>
<comment type="similarity">
    <text evidence="2">Belongs to the bacterial solute-binding protein SsuA/TauA family.</text>
</comment>
<evidence type="ECO:0000313" key="5">
    <source>
        <dbReference type="EMBL" id="BBF93467.1"/>
    </source>
</evidence>
<evidence type="ECO:0000256" key="4">
    <source>
        <dbReference type="SAM" id="SignalP"/>
    </source>
</evidence>
<dbReference type="InterPro" id="IPR006311">
    <property type="entry name" value="TAT_signal"/>
</dbReference>
<evidence type="ECO:0000256" key="2">
    <source>
        <dbReference type="ARBA" id="ARBA00010742"/>
    </source>
</evidence>
<dbReference type="SUPFAM" id="SSF53850">
    <property type="entry name" value="Periplasmic binding protein-like II"/>
    <property type="match status" value="1"/>
</dbReference>
<sequence length="343" mass="35233">MTLSRRTLLAAGLGAAAMPALSYGPARAASIPLRAGVIPIIGASPLFVADKEGWFKDSGLDLTVTTFQSGPNTIQALASGTIDLYVAGIAPLGVARSRGIDIKVVAATATGENVFVATPQLAAHFTEGVTPAEAFARFRDATGKPARLATQPSGSVPNTTLQYWLWERIKADPGDVEIVAMGIDATQQAVLADAVEGATVREPALTIIRKTNPAVRLIAVGDELFPGQPGTVAAVSGAFLKSHPGAVEALVGALIKAEALITRDPARAAPHVAAALGPGIVDVETVTAALTSPASKFLIDPRQIIGPAKAMQSYQVKLGSLAEDAPLDALFDTSFFEKAKAAG</sequence>
<protein>
    <submittedName>
        <fullName evidence="5">Sulfonate ABC transporter substrate-binding protein</fullName>
    </submittedName>
</protein>
<accession>A0A348G1N4</accession>
<evidence type="ECO:0000313" key="6">
    <source>
        <dbReference type="Proteomes" id="UP000266934"/>
    </source>
</evidence>
<gene>
    <name evidence="5" type="ORF">BLTE_21520</name>
</gene>
<dbReference type="AlphaFoldDB" id="A0A348G1N4"/>
<dbReference type="OrthoDB" id="7307648at2"/>
<dbReference type="EMBL" id="AP018907">
    <property type="protein sequence ID" value="BBF93467.1"/>
    <property type="molecule type" value="Genomic_DNA"/>
</dbReference>
<dbReference type="KEGG" id="blag:BLTE_21520"/>
<comment type="subcellular location">
    <subcellularLocation>
        <location evidence="1">Periplasm</location>
    </subcellularLocation>
</comment>
<evidence type="ECO:0000256" key="1">
    <source>
        <dbReference type="ARBA" id="ARBA00004418"/>
    </source>
</evidence>
<keyword evidence="3 4" id="KW-0732">Signal</keyword>
<feature type="signal peptide" evidence="4">
    <location>
        <begin position="1"/>
        <end position="28"/>
    </location>
</feature>
<dbReference type="RefSeq" id="WP_126400296.1">
    <property type="nucleotide sequence ID" value="NZ_AP018907.1"/>
</dbReference>
<name>A0A348G1N4_9HYPH</name>
<dbReference type="PANTHER" id="PTHR30024:SF47">
    <property type="entry name" value="TAURINE-BINDING PERIPLASMIC PROTEIN"/>
    <property type="match status" value="1"/>
</dbReference>
<dbReference type="PROSITE" id="PS51318">
    <property type="entry name" value="TAT"/>
    <property type="match status" value="1"/>
</dbReference>
<feature type="chain" id="PRO_5016691267" evidence="4">
    <location>
        <begin position="29"/>
        <end position="343"/>
    </location>
</feature>
<evidence type="ECO:0000256" key="3">
    <source>
        <dbReference type="ARBA" id="ARBA00022729"/>
    </source>
</evidence>